<dbReference type="CDD" id="cd00030">
    <property type="entry name" value="C2"/>
    <property type="match status" value="1"/>
</dbReference>
<dbReference type="STRING" id="701091.M2THS1"/>
<dbReference type="Pfam" id="PF00168">
    <property type="entry name" value="C2"/>
    <property type="match status" value="2"/>
</dbReference>
<protein>
    <recommendedName>
        <fullName evidence="3">C2 domain-containing protein</fullName>
    </recommendedName>
</protein>
<keyword evidence="5" id="KW-1185">Reference proteome</keyword>
<dbReference type="Proteomes" id="UP000016936">
    <property type="component" value="Unassembled WGS sequence"/>
</dbReference>
<proteinExistence type="predicted"/>
<dbReference type="CDD" id="cd21670">
    <property type="entry name" value="SMP_ESyt"/>
    <property type="match status" value="1"/>
</dbReference>
<dbReference type="OMA" id="DIPDCYC"/>
<dbReference type="InterPro" id="IPR035892">
    <property type="entry name" value="C2_domain_sf"/>
</dbReference>
<dbReference type="eggNOG" id="KOG1012">
    <property type="taxonomic scope" value="Eukaryota"/>
</dbReference>
<name>M2THS1_COCH5</name>
<dbReference type="Gene3D" id="2.60.40.150">
    <property type="entry name" value="C2 domain"/>
    <property type="match status" value="2"/>
</dbReference>
<evidence type="ECO:0000256" key="1">
    <source>
        <dbReference type="ARBA" id="ARBA00022692"/>
    </source>
</evidence>
<dbReference type="AlphaFoldDB" id="M2THS1"/>
<organism evidence="4 5">
    <name type="scientific">Cochliobolus heterostrophus (strain C5 / ATCC 48332 / race O)</name>
    <name type="common">Southern corn leaf blight fungus</name>
    <name type="synonym">Bipolaris maydis</name>
    <dbReference type="NCBI Taxonomy" id="701091"/>
    <lineage>
        <taxon>Eukaryota</taxon>
        <taxon>Fungi</taxon>
        <taxon>Dikarya</taxon>
        <taxon>Ascomycota</taxon>
        <taxon>Pezizomycotina</taxon>
        <taxon>Dothideomycetes</taxon>
        <taxon>Pleosporomycetidae</taxon>
        <taxon>Pleosporales</taxon>
        <taxon>Pleosporineae</taxon>
        <taxon>Pleosporaceae</taxon>
        <taxon>Bipolaris</taxon>
    </lineage>
</organism>
<dbReference type="PROSITE" id="PS50004">
    <property type="entry name" value="C2"/>
    <property type="match status" value="1"/>
</dbReference>
<accession>M2THS1</accession>
<keyword evidence="1" id="KW-0812">Transmembrane</keyword>
<feature type="domain" description="C2" evidence="3">
    <location>
        <begin position="186"/>
        <end position="324"/>
    </location>
</feature>
<evidence type="ECO:0000313" key="4">
    <source>
        <dbReference type="EMBL" id="EMD86054.1"/>
    </source>
</evidence>
<reference evidence="4 5" key="1">
    <citation type="journal article" date="2012" name="PLoS Pathog.">
        <title>Diverse lifestyles and strategies of plant pathogenesis encoded in the genomes of eighteen Dothideomycetes fungi.</title>
        <authorList>
            <person name="Ohm R.A."/>
            <person name="Feau N."/>
            <person name="Henrissat B."/>
            <person name="Schoch C.L."/>
            <person name="Horwitz B.A."/>
            <person name="Barry K.W."/>
            <person name="Condon B.J."/>
            <person name="Copeland A.C."/>
            <person name="Dhillon B."/>
            <person name="Glaser F."/>
            <person name="Hesse C.N."/>
            <person name="Kosti I."/>
            <person name="LaButti K."/>
            <person name="Lindquist E.A."/>
            <person name="Lucas S."/>
            <person name="Salamov A.A."/>
            <person name="Bradshaw R.E."/>
            <person name="Ciuffetti L."/>
            <person name="Hamelin R.C."/>
            <person name="Kema G.H.J."/>
            <person name="Lawrence C."/>
            <person name="Scott J.A."/>
            <person name="Spatafora J.W."/>
            <person name="Turgeon B.G."/>
            <person name="de Wit P.J.G.M."/>
            <person name="Zhong S."/>
            <person name="Goodwin S.B."/>
            <person name="Grigoriev I.V."/>
        </authorList>
    </citation>
    <scope>NUCLEOTIDE SEQUENCE [LARGE SCALE GENOMIC DNA]</scope>
    <source>
        <strain evidence="5">C5 / ATCC 48332 / race O</strain>
    </source>
</reference>
<dbReference type="InterPro" id="IPR051634">
    <property type="entry name" value="Extended_Synaptotagmin"/>
</dbReference>
<dbReference type="Pfam" id="PF17047">
    <property type="entry name" value="SMP_LBD"/>
    <property type="match status" value="1"/>
</dbReference>
<keyword evidence="2" id="KW-1133">Transmembrane helix</keyword>
<gene>
    <name evidence="4" type="ORF">COCHEDRAFT_1116668</name>
</gene>
<keyword evidence="2" id="KW-0472">Membrane</keyword>
<dbReference type="PANTHER" id="PTHR45761:SF1">
    <property type="entry name" value="EXTENDED SYNAPTOTAGMIN-LIKE PROTEIN 2, ISOFORM C"/>
    <property type="match status" value="1"/>
</dbReference>
<dbReference type="InterPro" id="IPR039010">
    <property type="entry name" value="Synaptotagmin_SMP"/>
</dbReference>
<dbReference type="GO" id="GO:0005737">
    <property type="term" value="C:cytoplasm"/>
    <property type="evidence" value="ECO:0007669"/>
    <property type="project" value="UniProtKB-ARBA"/>
</dbReference>
<evidence type="ECO:0000259" key="3">
    <source>
        <dbReference type="PROSITE" id="PS50004"/>
    </source>
</evidence>
<dbReference type="InterPro" id="IPR000008">
    <property type="entry name" value="C2_dom"/>
</dbReference>
<dbReference type="SUPFAM" id="SSF49562">
    <property type="entry name" value="C2 domain (Calcium/lipid-binding domain, CaLB)"/>
    <property type="match status" value="2"/>
</dbReference>
<evidence type="ECO:0000256" key="2">
    <source>
        <dbReference type="ARBA" id="ARBA00022989"/>
    </source>
</evidence>
<dbReference type="HOGENOM" id="CLU_048762_0_0_1"/>
<reference evidence="5" key="2">
    <citation type="journal article" date="2013" name="PLoS Genet.">
        <title>Comparative genome structure, secondary metabolite, and effector coding capacity across Cochliobolus pathogens.</title>
        <authorList>
            <person name="Condon B.J."/>
            <person name="Leng Y."/>
            <person name="Wu D."/>
            <person name="Bushley K.E."/>
            <person name="Ohm R.A."/>
            <person name="Otillar R."/>
            <person name="Martin J."/>
            <person name="Schackwitz W."/>
            <person name="Grimwood J."/>
            <person name="MohdZainudin N."/>
            <person name="Xue C."/>
            <person name="Wang R."/>
            <person name="Manning V.A."/>
            <person name="Dhillon B."/>
            <person name="Tu Z.J."/>
            <person name="Steffenson B.J."/>
            <person name="Salamov A."/>
            <person name="Sun H."/>
            <person name="Lowry S."/>
            <person name="LaButti K."/>
            <person name="Han J."/>
            <person name="Copeland A."/>
            <person name="Lindquist E."/>
            <person name="Barry K."/>
            <person name="Schmutz J."/>
            <person name="Baker S.E."/>
            <person name="Ciuffetti L.M."/>
            <person name="Grigoriev I.V."/>
            <person name="Zhong S."/>
            <person name="Turgeon B.G."/>
        </authorList>
    </citation>
    <scope>NUCLEOTIDE SEQUENCE [LARGE SCALE GENOMIC DNA]</scope>
    <source>
        <strain evidence="5">C5 / ATCC 48332 / race O</strain>
    </source>
</reference>
<dbReference type="EMBL" id="KB445586">
    <property type="protein sequence ID" value="EMD86054.1"/>
    <property type="molecule type" value="Genomic_DNA"/>
</dbReference>
<evidence type="ECO:0000313" key="5">
    <source>
        <dbReference type="Proteomes" id="UP000016936"/>
    </source>
</evidence>
<sequence>MANQAPASLVDHLTASGGAEPAGFLNDIIKNLWPNICVAGSNIIKDTVEPILATTLPGPLANLRFVKIDFGHVPIGFSNVDVHKTPAGGIKLDMDMNWEGVCDFELDGKMVPKVGVERVHMKGRISVLLCPLTNIIPLIGAVQIAFLNTPTLKLDFTDAANIADFSVIDSTVRKTILGVIDSIAVLPNRFLVKLDPNTDYFKAFQPHYGVVRVTVGKATGIDVPKHGEKKSGLKKLMAKVKLEDVPDCFVKVKVGAEGEWKTSTVDNNREPEWNESHDFLVTDFEQDITADIQDEDMIGDDDMGLGSTTIKEILLKGGTQELVLTKKGQETPGRLVIHAKFFHLVNDPQVLSSPSAQSQGQGQICGVATVLIAGVQELHGHRDELNPSVKVTWGDKTFQTAAKSYSPGTDIFNPSFDQAFTIPITTDMLANPAGFQLSLLNKTAEVGSAQVAFRDVLTAEGMVLQDNFNVGSGSSIRAQIALHGVSEAQ</sequence>
<dbReference type="SMART" id="SM00239">
    <property type="entry name" value="C2"/>
    <property type="match status" value="2"/>
</dbReference>
<dbReference type="OrthoDB" id="1029639at2759"/>
<dbReference type="PANTHER" id="PTHR45761">
    <property type="entry name" value="EXTENDED SYNAPTOTAGMIN-LIKE PROTEIN 2, ISOFORM C"/>
    <property type="match status" value="1"/>
</dbReference>